<dbReference type="Gene3D" id="1.10.10.60">
    <property type="entry name" value="Homeodomain-like"/>
    <property type="match status" value="1"/>
</dbReference>
<feature type="region of interest" description="Disordered" evidence="8">
    <location>
        <begin position="192"/>
        <end position="218"/>
    </location>
</feature>
<feature type="coiled-coil region" evidence="7">
    <location>
        <begin position="108"/>
        <end position="138"/>
    </location>
</feature>
<keyword evidence="5" id="KW-0804">Transcription</keyword>
<comment type="similarity">
    <text evidence="2">Belongs to the MYB-CC family.</text>
</comment>
<evidence type="ECO:0000313" key="10">
    <source>
        <dbReference type="EMBL" id="KAB1210692.1"/>
    </source>
</evidence>
<feature type="domain" description="HTH myb-type" evidence="9">
    <location>
        <begin position="20"/>
        <end position="80"/>
    </location>
</feature>
<evidence type="ECO:0000259" key="9">
    <source>
        <dbReference type="PROSITE" id="PS51294"/>
    </source>
</evidence>
<dbReference type="GO" id="GO:0003700">
    <property type="term" value="F:DNA-binding transcription factor activity"/>
    <property type="evidence" value="ECO:0007669"/>
    <property type="project" value="InterPro"/>
</dbReference>
<evidence type="ECO:0000256" key="4">
    <source>
        <dbReference type="ARBA" id="ARBA00023054"/>
    </source>
</evidence>
<keyword evidence="4 7" id="KW-0175">Coiled coil</keyword>
<dbReference type="GO" id="GO:0003677">
    <property type="term" value="F:DNA binding"/>
    <property type="evidence" value="ECO:0007669"/>
    <property type="project" value="InterPro"/>
</dbReference>
<name>A0A6A1VCW7_9ROSI</name>
<keyword evidence="6" id="KW-0539">Nucleus</keyword>
<dbReference type="Pfam" id="PF00249">
    <property type="entry name" value="Myb_DNA-binding"/>
    <property type="match status" value="1"/>
</dbReference>
<evidence type="ECO:0000313" key="11">
    <source>
        <dbReference type="Proteomes" id="UP000516437"/>
    </source>
</evidence>
<dbReference type="PANTHER" id="PTHR31499:SF43">
    <property type="entry name" value="MYB FAMILY TRANSCRIPTION FACTOR APL"/>
    <property type="match status" value="1"/>
</dbReference>
<evidence type="ECO:0000256" key="6">
    <source>
        <dbReference type="ARBA" id="ARBA00023242"/>
    </source>
</evidence>
<evidence type="ECO:0000256" key="3">
    <source>
        <dbReference type="ARBA" id="ARBA00023015"/>
    </source>
</evidence>
<evidence type="ECO:0000256" key="2">
    <source>
        <dbReference type="ARBA" id="ARBA00006783"/>
    </source>
</evidence>
<dbReference type="SUPFAM" id="SSF46689">
    <property type="entry name" value="Homeodomain-like"/>
    <property type="match status" value="1"/>
</dbReference>
<protein>
    <submittedName>
        <fullName evidence="10">Myb family transcription factor APL</fullName>
    </submittedName>
</protein>
<dbReference type="FunFam" id="1.10.10.60:FF:000002">
    <property type="entry name" value="Myb family transcription factor"/>
    <property type="match status" value="1"/>
</dbReference>
<evidence type="ECO:0000256" key="5">
    <source>
        <dbReference type="ARBA" id="ARBA00023163"/>
    </source>
</evidence>
<reference evidence="10 11" key="1">
    <citation type="journal article" date="2019" name="Plant Biotechnol. J.">
        <title>The red bayberry genome and genetic basis of sex determination.</title>
        <authorList>
            <person name="Jia H.M."/>
            <person name="Jia H.J."/>
            <person name="Cai Q.L."/>
            <person name="Wang Y."/>
            <person name="Zhao H.B."/>
            <person name="Yang W.F."/>
            <person name="Wang G.Y."/>
            <person name="Li Y.H."/>
            <person name="Zhan D.L."/>
            <person name="Shen Y.T."/>
            <person name="Niu Q.F."/>
            <person name="Chang L."/>
            <person name="Qiu J."/>
            <person name="Zhao L."/>
            <person name="Xie H.B."/>
            <person name="Fu W.Y."/>
            <person name="Jin J."/>
            <person name="Li X.W."/>
            <person name="Jiao Y."/>
            <person name="Zhou C.C."/>
            <person name="Tu T."/>
            <person name="Chai C.Y."/>
            <person name="Gao J.L."/>
            <person name="Fan L.J."/>
            <person name="van de Weg E."/>
            <person name="Wang J.Y."/>
            <person name="Gao Z.S."/>
        </authorList>
    </citation>
    <scope>NUCLEOTIDE SEQUENCE [LARGE SCALE GENOMIC DNA]</scope>
    <source>
        <tissue evidence="10">Leaves</tissue>
    </source>
</reference>
<evidence type="ECO:0000256" key="1">
    <source>
        <dbReference type="ARBA" id="ARBA00004123"/>
    </source>
</evidence>
<dbReference type="InterPro" id="IPR006447">
    <property type="entry name" value="Myb_dom_plants"/>
</dbReference>
<keyword evidence="3" id="KW-0805">Transcription regulation</keyword>
<dbReference type="AlphaFoldDB" id="A0A6A1VCW7"/>
<dbReference type="InterPro" id="IPR025756">
    <property type="entry name" value="Myb_CC_LHEQLE"/>
</dbReference>
<dbReference type="PROSITE" id="PS51294">
    <property type="entry name" value="HTH_MYB"/>
    <property type="match status" value="1"/>
</dbReference>
<feature type="compositionally biased region" description="Polar residues" evidence="8">
    <location>
        <begin position="207"/>
        <end position="218"/>
    </location>
</feature>
<dbReference type="Pfam" id="PF14379">
    <property type="entry name" value="Myb_CC_LHEQLE"/>
    <property type="match status" value="1"/>
</dbReference>
<keyword evidence="11" id="KW-1185">Reference proteome</keyword>
<evidence type="ECO:0000256" key="8">
    <source>
        <dbReference type="SAM" id="MobiDB-lite"/>
    </source>
</evidence>
<dbReference type="GO" id="GO:0005634">
    <property type="term" value="C:nucleus"/>
    <property type="evidence" value="ECO:0007669"/>
    <property type="project" value="UniProtKB-SubCell"/>
</dbReference>
<dbReference type="InterPro" id="IPR046955">
    <property type="entry name" value="PHR1-like"/>
</dbReference>
<dbReference type="NCBIfam" id="TIGR01557">
    <property type="entry name" value="myb_SHAQKYF"/>
    <property type="match status" value="1"/>
</dbReference>
<dbReference type="InterPro" id="IPR017930">
    <property type="entry name" value="Myb_dom"/>
</dbReference>
<dbReference type="PANTHER" id="PTHR31499">
    <property type="entry name" value="MYB FAMILY TRANSCRIPTION FACTOR PHL11"/>
    <property type="match status" value="1"/>
</dbReference>
<comment type="subcellular location">
    <subcellularLocation>
        <location evidence="1">Nucleus</location>
    </subcellularLocation>
</comment>
<dbReference type="InterPro" id="IPR009057">
    <property type="entry name" value="Homeodomain-like_sf"/>
</dbReference>
<dbReference type="Proteomes" id="UP000516437">
    <property type="component" value="Chromosome 6"/>
</dbReference>
<accession>A0A6A1VCW7</accession>
<proteinExistence type="inferred from homology"/>
<dbReference type="EMBL" id="RXIC02000024">
    <property type="protein sequence ID" value="KAB1210692.1"/>
    <property type="molecule type" value="Genomic_DNA"/>
</dbReference>
<dbReference type="OrthoDB" id="551907at2759"/>
<evidence type="ECO:0000256" key="7">
    <source>
        <dbReference type="SAM" id="Coils"/>
    </source>
</evidence>
<comment type="caution">
    <text evidence="10">The sequence shown here is derived from an EMBL/GenBank/DDBJ whole genome shotgun (WGS) entry which is preliminary data.</text>
</comment>
<sequence>MNSHDWQICAQGNTGLVLTTDPKPRLRWTAELHERFVDAVTQLGGPDKATPKTIMKLMNVPGLTLYHLKSHLQKFRLGKQPHKDLNDQAIRDALAFQRDAVATSRTISHRFNENINQAEALKRQMEVRRRLNEQLEVQRHLQVRIDAQGKYLQTILEKACRTLPEEHANCEGHDHIIDQGFRDMSKMSDFGSLVNLPSPEELHVNGEKSQSGFQQTRN</sequence>
<organism evidence="10 11">
    <name type="scientific">Morella rubra</name>
    <name type="common">Chinese bayberry</name>
    <dbReference type="NCBI Taxonomy" id="262757"/>
    <lineage>
        <taxon>Eukaryota</taxon>
        <taxon>Viridiplantae</taxon>
        <taxon>Streptophyta</taxon>
        <taxon>Embryophyta</taxon>
        <taxon>Tracheophyta</taxon>
        <taxon>Spermatophyta</taxon>
        <taxon>Magnoliopsida</taxon>
        <taxon>eudicotyledons</taxon>
        <taxon>Gunneridae</taxon>
        <taxon>Pentapetalae</taxon>
        <taxon>rosids</taxon>
        <taxon>fabids</taxon>
        <taxon>Fagales</taxon>
        <taxon>Myricaceae</taxon>
        <taxon>Morella</taxon>
    </lineage>
</organism>
<gene>
    <name evidence="10" type="ORF">CJ030_MR6G009132</name>
</gene>
<dbReference type="InterPro" id="IPR001005">
    <property type="entry name" value="SANT/Myb"/>
</dbReference>